<keyword evidence="2" id="KW-1003">Cell membrane</keyword>
<dbReference type="InterPro" id="IPR036412">
    <property type="entry name" value="HAD-like_sf"/>
</dbReference>
<dbReference type="Proteomes" id="UP000474957">
    <property type="component" value="Unassembled WGS sequence"/>
</dbReference>
<protein>
    <submittedName>
        <fullName evidence="7">UbiA family prenyltransferase</fullName>
    </submittedName>
</protein>
<accession>A0A6L5YXI4</accession>
<evidence type="ECO:0000256" key="2">
    <source>
        <dbReference type="ARBA" id="ARBA00022475"/>
    </source>
</evidence>
<dbReference type="InterPro" id="IPR000537">
    <property type="entry name" value="UbiA_prenyltransferase"/>
</dbReference>
<dbReference type="InterPro" id="IPR023214">
    <property type="entry name" value="HAD_sf"/>
</dbReference>
<dbReference type="SUPFAM" id="SSF56784">
    <property type="entry name" value="HAD-like"/>
    <property type="match status" value="1"/>
</dbReference>
<dbReference type="GO" id="GO:0016765">
    <property type="term" value="F:transferase activity, transferring alkyl or aryl (other than methyl) groups"/>
    <property type="evidence" value="ECO:0007669"/>
    <property type="project" value="InterPro"/>
</dbReference>
<dbReference type="PANTHER" id="PTHR42723:SF1">
    <property type="entry name" value="CHLOROPHYLL SYNTHASE, CHLOROPLASTIC"/>
    <property type="match status" value="1"/>
</dbReference>
<gene>
    <name evidence="7" type="ORF">GE300_01980</name>
</gene>
<name>A0A6L5YXI4_9RHOB</name>
<feature type="transmembrane region" description="Helical" evidence="6">
    <location>
        <begin position="342"/>
        <end position="360"/>
    </location>
</feature>
<dbReference type="EMBL" id="WIND01000001">
    <property type="protein sequence ID" value="MSU88384.1"/>
    <property type="molecule type" value="Genomic_DNA"/>
</dbReference>
<comment type="subcellular location">
    <subcellularLocation>
        <location evidence="1">Membrane</location>
        <topology evidence="1">Multi-pass membrane protein</topology>
    </subcellularLocation>
</comment>
<dbReference type="Pfam" id="PF12710">
    <property type="entry name" value="HAD"/>
    <property type="match status" value="1"/>
</dbReference>
<dbReference type="PANTHER" id="PTHR42723">
    <property type="entry name" value="CHLOROPHYLL SYNTHASE"/>
    <property type="match status" value="1"/>
</dbReference>
<comment type="caution">
    <text evidence="7">The sequence shown here is derived from an EMBL/GenBank/DDBJ whole genome shotgun (WGS) entry which is preliminary data.</text>
</comment>
<dbReference type="RefSeq" id="WP_154444395.1">
    <property type="nucleotide sequence ID" value="NZ_WIND01000001.1"/>
</dbReference>
<feature type="transmembrane region" description="Helical" evidence="6">
    <location>
        <begin position="317"/>
        <end position="336"/>
    </location>
</feature>
<feature type="transmembrane region" description="Helical" evidence="6">
    <location>
        <begin position="450"/>
        <end position="472"/>
    </location>
</feature>
<dbReference type="InterPro" id="IPR050475">
    <property type="entry name" value="Prenyltransferase_related"/>
</dbReference>
<keyword evidence="4 6" id="KW-1133">Transmembrane helix</keyword>
<keyword evidence="3 6" id="KW-0812">Transmembrane</keyword>
<dbReference type="Gene3D" id="1.10.357.140">
    <property type="entry name" value="UbiA prenyltransferase"/>
    <property type="match status" value="1"/>
</dbReference>
<evidence type="ECO:0000313" key="8">
    <source>
        <dbReference type="Proteomes" id="UP000474957"/>
    </source>
</evidence>
<evidence type="ECO:0000256" key="5">
    <source>
        <dbReference type="ARBA" id="ARBA00023136"/>
    </source>
</evidence>
<proteinExistence type="predicted"/>
<evidence type="ECO:0000256" key="3">
    <source>
        <dbReference type="ARBA" id="ARBA00022692"/>
    </source>
</evidence>
<keyword evidence="5 6" id="KW-0472">Membrane</keyword>
<feature type="transmembrane region" description="Helical" evidence="6">
    <location>
        <begin position="220"/>
        <end position="246"/>
    </location>
</feature>
<evidence type="ECO:0000256" key="6">
    <source>
        <dbReference type="SAM" id="Phobius"/>
    </source>
</evidence>
<dbReference type="InterPro" id="IPR044878">
    <property type="entry name" value="UbiA_sf"/>
</dbReference>
<sequence>MNRVDVDTAPPLVADLDGTLIRSDTLLECFWKGMGVAPVRTVATALRLFRRRAALKHALAEIARPEPGTIPLDEDVIALLASARQQGRKVHLVSGATRGLVEEIAGLYGPFDGIDGSDRDGNLTAHRKAARLTERFGHRGFDYVGDSVADIPVWQAARKGFVARPRPAFLRLLKLKGLEPAPVGAPWRTRDLLRALRPHQWLKNMLLFLPLIAAHRTDAAGISAVVLGIVAFSALASSIYIVNDLIDLDADRLHESKRNRPFASGRVPIKIGMAASLGLGLLGMALGAVLGGWMMLVLLVYLVSTLSYSMHLKRVRWVDVTMLAGLYTLRVVAGAVAGGVAASGWLFGFIFPVFLSLGCVKRLTELSRARGDGFLPGRRYQPRDRDDLLNVSIISGIASVTVFVAYSLSDTAASLYDPVRALWAVALLLSVWLVRMIWTGWKGQQDYDPIIFAITDRQGVVLVALSAALLLYSGT</sequence>
<organism evidence="7 8">
    <name type="scientific">Halovulum marinum</name>
    <dbReference type="NCBI Taxonomy" id="2662447"/>
    <lineage>
        <taxon>Bacteria</taxon>
        <taxon>Pseudomonadati</taxon>
        <taxon>Pseudomonadota</taxon>
        <taxon>Alphaproteobacteria</taxon>
        <taxon>Rhodobacterales</taxon>
        <taxon>Paracoccaceae</taxon>
        <taxon>Halovulum</taxon>
    </lineage>
</organism>
<dbReference type="CDD" id="cd13963">
    <property type="entry name" value="PT_UbiA_2"/>
    <property type="match status" value="1"/>
</dbReference>
<feature type="transmembrane region" description="Helical" evidence="6">
    <location>
        <begin position="421"/>
        <end position="438"/>
    </location>
</feature>
<dbReference type="AlphaFoldDB" id="A0A6L5YXI4"/>
<keyword evidence="8" id="KW-1185">Reference proteome</keyword>
<dbReference type="Pfam" id="PF01040">
    <property type="entry name" value="UbiA"/>
    <property type="match status" value="1"/>
</dbReference>
<keyword evidence="7" id="KW-0808">Transferase</keyword>
<dbReference type="Gene3D" id="3.40.50.1000">
    <property type="entry name" value="HAD superfamily/HAD-like"/>
    <property type="match status" value="1"/>
</dbReference>
<dbReference type="GO" id="GO:0016020">
    <property type="term" value="C:membrane"/>
    <property type="evidence" value="ECO:0007669"/>
    <property type="project" value="UniProtKB-SubCell"/>
</dbReference>
<reference evidence="7 8" key="1">
    <citation type="submission" date="2019-10" db="EMBL/GenBank/DDBJ databases">
        <title>Cognatihalovulum marinum gen. nov. sp. nov., a new member of the family Rhodobacteraceae isolated from deep seawater of the Northwest Indian Ocean.</title>
        <authorList>
            <person name="Ruan C."/>
            <person name="Wang J."/>
            <person name="Zheng X."/>
            <person name="Song L."/>
            <person name="Zhu Y."/>
            <person name="Huang Y."/>
            <person name="Lu Z."/>
            <person name="Du W."/>
            <person name="Huang L."/>
            <person name="Dai X."/>
        </authorList>
    </citation>
    <scope>NUCLEOTIDE SEQUENCE [LARGE SCALE GENOMIC DNA]</scope>
    <source>
        <strain evidence="7 8">2CG4</strain>
    </source>
</reference>
<dbReference type="NCBIfam" id="NF006088">
    <property type="entry name" value="PRK08238.1"/>
    <property type="match status" value="1"/>
</dbReference>
<evidence type="ECO:0000313" key="7">
    <source>
        <dbReference type="EMBL" id="MSU88384.1"/>
    </source>
</evidence>
<feature type="transmembrane region" description="Helical" evidence="6">
    <location>
        <begin position="292"/>
        <end position="310"/>
    </location>
</feature>
<evidence type="ECO:0000256" key="1">
    <source>
        <dbReference type="ARBA" id="ARBA00004141"/>
    </source>
</evidence>
<feature type="transmembrane region" description="Helical" evidence="6">
    <location>
        <begin position="388"/>
        <end position="409"/>
    </location>
</feature>
<evidence type="ECO:0000256" key="4">
    <source>
        <dbReference type="ARBA" id="ARBA00022989"/>
    </source>
</evidence>